<accession>A0A087UPH6</accession>
<dbReference type="InterPro" id="IPR032728">
    <property type="entry name" value="BBS1_N"/>
</dbReference>
<sequence length="252" mass="28192">MLDQEEMEEFFHLHKQFPLKKQTVVTSLNSMKKSMAEEDAVSCLVLGTENQNVYVLEPDAFTILSAMSVPSVPVFMDVSGLFDVEFRIVVACRDGCLYTLKRGYKAARFCVKLKSQCVGLQRVNNNIVVGTMDDVLSSYNTKGKCLWNVKLPSNIVTLESVDIMQMGLRLIAVALGDGTVHFYQDKFLVDVLAAEDIVSAIRFGRFGREDNSLVMCMRGGGLAVKILKRTAKFQSQDYFSSARDLQNTKLNL</sequence>
<dbReference type="GO" id="GO:0005113">
    <property type="term" value="F:patched binding"/>
    <property type="evidence" value="ECO:0007669"/>
    <property type="project" value="TreeGrafter"/>
</dbReference>
<evidence type="ECO:0000313" key="3">
    <source>
        <dbReference type="Proteomes" id="UP000054359"/>
    </source>
</evidence>
<dbReference type="PANTHER" id="PTHR20870:SF0">
    <property type="entry name" value="BARDET-BIEDL SYNDROME 1 PROTEIN"/>
    <property type="match status" value="1"/>
</dbReference>
<feature type="domain" description="Bardet-Biedl syndrome 1 N-terminal" evidence="1">
    <location>
        <begin position="2"/>
        <end position="101"/>
    </location>
</feature>
<name>A0A087UPH6_STEMI</name>
<gene>
    <name evidence="2" type="ORF">X975_25244</name>
</gene>
<dbReference type="InterPro" id="IPR028784">
    <property type="entry name" value="BBS1"/>
</dbReference>
<dbReference type="GO" id="GO:0061512">
    <property type="term" value="P:protein localization to cilium"/>
    <property type="evidence" value="ECO:0007669"/>
    <property type="project" value="TreeGrafter"/>
</dbReference>
<evidence type="ECO:0000259" key="1">
    <source>
        <dbReference type="Pfam" id="PF14779"/>
    </source>
</evidence>
<feature type="non-terminal residue" evidence="2">
    <location>
        <position position="252"/>
    </location>
</feature>
<dbReference type="AlphaFoldDB" id="A0A087UPH6"/>
<dbReference type="Pfam" id="PF14779">
    <property type="entry name" value="BBS1"/>
    <property type="match status" value="1"/>
</dbReference>
<organism evidence="2 3">
    <name type="scientific">Stegodyphus mimosarum</name>
    <name type="common">African social velvet spider</name>
    <dbReference type="NCBI Taxonomy" id="407821"/>
    <lineage>
        <taxon>Eukaryota</taxon>
        <taxon>Metazoa</taxon>
        <taxon>Ecdysozoa</taxon>
        <taxon>Arthropoda</taxon>
        <taxon>Chelicerata</taxon>
        <taxon>Arachnida</taxon>
        <taxon>Araneae</taxon>
        <taxon>Araneomorphae</taxon>
        <taxon>Entelegynae</taxon>
        <taxon>Eresoidea</taxon>
        <taxon>Eresidae</taxon>
        <taxon>Stegodyphus</taxon>
    </lineage>
</organism>
<dbReference type="SUPFAM" id="SSF50978">
    <property type="entry name" value="WD40 repeat-like"/>
    <property type="match status" value="1"/>
</dbReference>
<dbReference type="Proteomes" id="UP000054359">
    <property type="component" value="Unassembled WGS sequence"/>
</dbReference>
<reference evidence="2 3" key="1">
    <citation type="submission" date="2013-11" db="EMBL/GenBank/DDBJ databases">
        <title>Genome sequencing of Stegodyphus mimosarum.</title>
        <authorList>
            <person name="Bechsgaard J."/>
        </authorList>
    </citation>
    <scope>NUCLEOTIDE SEQUENCE [LARGE SCALE GENOMIC DNA]</scope>
</reference>
<dbReference type="EMBL" id="KK120879">
    <property type="protein sequence ID" value="KFM79265.1"/>
    <property type="molecule type" value="Genomic_DNA"/>
</dbReference>
<dbReference type="OrthoDB" id="10259809at2759"/>
<proteinExistence type="predicted"/>
<dbReference type="InterPro" id="IPR036322">
    <property type="entry name" value="WD40_repeat_dom_sf"/>
</dbReference>
<dbReference type="GO" id="GO:1905515">
    <property type="term" value="P:non-motile cilium assembly"/>
    <property type="evidence" value="ECO:0007669"/>
    <property type="project" value="InterPro"/>
</dbReference>
<keyword evidence="3" id="KW-1185">Reference proteome</keyword>
<evidence type="ECO:0000313" key="2">
    <source>
        <dbReference type="EMBL" id="KFM79265.1"/>
    </source>
</evidence>
<dbReference type="GO" id="GO:0005930">
    <property type="term" value="C:axoneme"/>
    <property type="evidence" value="ECO:0007669"/>
    <property type="project" value="TreeGrafter"/>
</dbReference>
<dbReference type="GO" id="GO:0005119">
    <property type="term" value="F:smoothened binding"/>
    <property type="evidence" value="ECO:0007669"/>
    <property type="project" value="TreeGrafter"/>
</dbReference>
<dbReference type="GO" id="GO:0034464">
    <property type="term" value="C:BBSome"/>
    <property type="evidence" value="ECO:0007669"/>
    <property type="project" value="InterPro"/>
</dbReference>
<dbReference type="STRING" id="407821.A0A087UPH6"/>
<protein>
    <submittedName>
        <fullName evidence="2">Bardet-Biedl syndrome 1 protein</fullName>
    </submittedName>
</protein>
<dbReference type="PANTHER" id="PTHR20870">
    <property type="entry name" value="BARDET-BIEDL SYNDROME 1 PROTEIN"/>
    <property type="match status" value="1"/>
</dbReference>
<dbReference type="GO" id="GO:0005813">
    <property type="term" value="C:centrosome"/>
    <property type="evidence" value="ECO:0007669"/>
    <property type="project" value="TreeGrafter"/>
</dbReference>